<accession>A0ABQ9HTV6</accession>
<evidence type="ECO:0000313" key="1">
    <source>
        <dbReference type="EMBL" id="KAJ8887771.1"/>
    </source>
</evidence>
<dbReference type="EMBL" id="JARBHB010000004">
    <property type="protein sequence ID" value="KAJ8887771.1"/>
    <property type="molecule type" value="Genomic_DNA"/>
</dbReference>
<organism evidence="1 2">
    <name type="scientific">Dryococelus australis</name>
    <dbReference type="NCBI Taxonomy" id="614101"/>
    <lineage>
        <taxon>Eukaryota</taxon>
        <taxon>Metazoa</taxon>
        <taxon>Ecdysozoa</taxon>
        <taxon>Arthropoda</taxon>
        <taxon>Hexapoda</taxon>
        <taxon>Insecta</taxon>
        <taxon>Pterygota</taxon>
        <taxon>Neoptera</taxon>
        <taxon>Polyneoptera</taxon>
        <taxon>Phasmatodea</taxon>
        <taxon>Verophasmatodea</taxon>
        <taxon>Anareolatae</taxon>
        <taxon>Phasmatidae</taxon>
        <taxon>Eurycanthinae</taxon>
        <taxon>Dryococelus</taxon>
    </lineage>
</organism>
<dbReference type="Proteomes" id="UP001159363">
    <property type="component" value="Chromosome X"/>
</dbReference>
<keyword evidence="2" id="KW-1185">Reference proteome</keyword>
<name>A0ABQ9HTV6_9NEOP</name>
<gene>
    <name evidence="1" type="ORF">PR048_013989</name>
</gene>
<protein>
    <submittedName>
        <fullName evidence="1">Uncharacterized protein</fullName>
    </submittedName>
</protein>
<sequence length="81" mass="9486">MKLFLVQCGHSVDANGDETAMKLKVVQKFREEYKNECHHCHVFSAVCIHDFSVAHWGRDDCRKHISSQMHIDFVKLQVQEE</sequence>
<evidence type="ECO:0000313" key="2">
    <source>
        <dbReference type="Proteomes" id="UP001159363"/>
    </source>
</evidence>
<proteinExistence type="predicted"/>
<comment type="caution">
    <text evidence="1">The sequence shown here is derived from an EMBL/GenBank/DDBJ whole genome shotgun (WGS) entry which is preliminary data.</text>
</comment>
<reference evidence="1 2" key="1">
    <citation type="submission" date="2023-02" db="EMBL/GenBank/DDBJ databases">
        <title>LHISI_Scaffold_Assembly.</title>
        <authorList>
            <person name="Stuart O.P."/>
            <person name="Cleave R."/>
            <person name="Magrath M.J.L."/>
            <person name="Mikheyev A.S."/>
        </authorList>
    </citation>
    <scope>NUCLEOTIDE SEQUENCE [LARGE SCALE GENOMIC DNA]</scope>
    <source>
        <strain evidence="1">Daus_M_001</strain>
        <tissue evidence="1">Leg muscle</tissue>
    </source>
</reference>